<sequence length="90" mass="9527">MSSYIYEFGPVLDAASLGAPCPAPPPVLPGVSPEVLSSFPRTIIIGGIDHHVVPTVVINGWIHHIIPTSDGSYEYSNQNISVFIPDISSA</sequence>
<proteinExistence type="predicted"/>
<protein>
    <submittedName>
        <fullName evidence="1">Uncharacterized protein</fullName>
    </submittedName>
</protein>
<dbReference type="EMBL" id="MK500459">
    <property type="protein sequence ID" value="QBK90054.1"/>
    <property type="molecule type" value="Genomic_DNA"/>
</dbReference>
<reference evidence="1" key="1">
    <citation type="journal article" date="2019" name="MBio">
        <title>Virus Genomes from Deep Sea Sediments Expand the Ocean Megavirome and Support Independent Origins of Viral Gigantism.</title>
        <authorList>
            <person name="Backstrom D."/>
            <person name="Yutin N."/>
            <person name="Jorgensen S.L."/>
            <person name="Dharamshi J."/>
            <person name="Homa F."/>
            <person name="Zaremba-Niedwiedzka K."/>
            <person name="Spang A."/>
            <person name="Wolf Y.I."/>
            <person name="Koonin E.V."/>
            <person name="Ettema T.J."/>
        </authorList>
    </citation>
    <scope>NUCLEOTIDE SEQUENCE</scope>
</reference>
<accession>A0A481Z3M1</accession>
<evidence type="ECO:0000313" key="1">
    <source>
        <dbReference type="EMBL" id="QBK90054.1"/>
    </source>
</evidence>
<gene>
    <name evidence="1" type="ORF">LCPAC101_03390</name>
</gene>
<name>A0A481Z3M1_9VIRU</name>
<organism evidence="1">
    <name type="scientific">Pithovirus LCPAC101</name>
    <dbReference type="NCBI Taxonomy" id="2506586"/>
    <lineage>
        <taxon>Viruses</taxon>
        <taxon>Pithoviruses</taxon>
    </lineage>
</organism>